<sequence length="129" mass="14277">MSDHVSSIARNYQNIAHVDSVTPLFPFDNSDQFDLSIPIIEPLHTDLQSQAALLNFNFCCVLEFVILGQEATPRTMKRKRTQSAVKFCRSIVLSEEPPAPSLIFLVLAGVKSSMAAESHKRPVGNNAIH</sequence>
<dbReference type="GeneID" id="123439936"/>
<reference evidence="1" key="1">
    <citation type="journal article" date="2011" name="Plant Physiol.">
        <title>Comprehensive sequence analysis of 24,783 barley full-length cDNAs derived from 12 clone libraries.</title>
        <authorList>
            <person name="Matsumoto T."/>
            <person name="Tanaka T."/>
            <person name="Sakai H."/>
            <person name="Amano N."/>
            <person name="Kanamori H."/>
            <person name="Kurita K."/>
            <person name="Kikuta A."/>
            <person name="Kamiya K."/>
            <person name="Yamamoto M."/>
            <person name="Ikawa H."/>
            <person name="Fujii N."/>
            <person name="Hori K."/>
            <person name="Itoh T."/>
            <person name="Sato K."/>
        </authorList>
    </citation>
    <scope>NUCLEOTIDE SEQUENCE</scope>
    <source>
        <tissue evidence="1">Shoot and root</tissue>
    </source>
</reference>
<dbReference type="AlphaFoldDB" id="F2DTE0"/>
<evidence type="ECO:0000313" key="1">
    <source>
        <dbReference type="EMBL" id="BAJ98361.1"/>
    </source>
</evidence>
<dbReference type="KEGG" id="hvg:123439936"/>
<proteinExistence type="evidence at transcript level"/>
<accession>F2DTE0</accession>
<organism evidence="1">
    <name type="scientific">Hordeum vulgare subsp. vulgare</name>
    <name type="common">Domesticated barley</name>
    <dbReference type="NCBI Taxonomy" id="112509"/>
    <lineage>
        <taxon>Eukaryota</taxon>
        <taxon>Viridiplantae</taxon>
        <taxon>Streptophyta</taxon>
        <taxon>Embryophyta</taxon>
        <taxon>Tracheophyta</taxon>
        <taxon>Spermatophyta</taxon>
        <taxon>Magnoliopsida</taxon>
        <taxon>Liliopsida</taxon>
        <taxon>Poales</taxon>
        <taxon>Poaceae</taxon>
        <taxon>BOP clade</taxon>
        <taxon>Pooideae</taxon>
        <taxon>Triticodae</taxon>
        <taxon>Triticeae</taxon>
        <taxon>Hordeinae</taxon>
        <taxon>Hordeum</taxon>
    </lineage>
</organism>
<name>F2DTE0_HORVV</name>
<protein>
    <submittedName>
        <fullName evidence="1">Predicted protein</fullName>
    </submittedName>
</protein>
<dbReference type="EMBL" id="AK367158">
    <property type="protein sequence ID" value="BAJ98361.1"/>
    <property type="molecule type" value="mRNA"/>
</dbReference>
<dbReference type="ExpressionAtlas" id="F2DTE0">
    <property type="expression patterns" value="baseline"/>
</dbReference>
<dbReference type="RefSeq" id="XP_044972483.1">
    <property type="nucleotide sequence ID" value="XM_045116548.1"/>
</dbReference>